<evidence type="ECO:0000256" key="8">
    <source>
        <dbReference type="SAM" id="Phobius"/>
    </source>
</evidence>
<evidence type="ECO:0000313" key="9">
    <source>
        <dbReference type="EMBL" id="MBD2347112.1"/>
    </source>
</evidence>
<dbReference type="Gene3D" id="1.10.3730.20">
    <property type="match status" value="1"/>
</dbReference>
<name>A0ABR8CXX3_9NOST</name>
<evidence type="ECO:0000256" key="4">
    <source>
        <dbReference type="ARBA" id="ARBA00022692"/>
    </source>
</evidence>
<dbReference type="Proteomes" id="UP000607281">
    <property type="component" value="Unassembled WGS sequence"/>
</dbReference>
<evidence type="ECO:0000256" key="3">
    <source>
        <dbReference type="ARBA" id="ARBA00022475"/>
    </source>
</evidence>
<keyword evidence="3" id="KW-1003">Cell membrane</keyword>
<keyword evidence="5 8" id="KW-1133">Transmembrane helix</keyword>
<accession>A0ABR8CXX3</accession>
<feature type="transmembrane region" description="Helical" evidence="8">
    <location>
        <begin position="86"/>
        <end position="105"/>
    </location>
</feature>
<evidence type="ECO:0000256" key="6">
    <source>
        <dbReference type="ARBA" id="ARBA00023136"/>
    </source>
</evidence>
<proteinExistence type="inferred from homology"/>
<dbReference type="PANTHER" id="PTHR30561">
    <property type="entry name" value="SMR FAMILY PROTON-DEPENDENT DRUG EFFLUX TRANSPORTER SUGE"/>
    <property type="match status" value="1"/>
</dbReference>
<keyword evidence="4 7" id="KW-0812">Transmembrane</keyword>
<feature type="transmembrane region" description="Helical" evidence="8">
    <location>
        <begin position="59"/>
        <end position="80"/>
    </location>
</feature>
<gene>
    <name evidence="9" type="ORF">H6G18_23695</name>
</gene>
<comment type="caution">
    <text evidence="9">The sequence shown here is derived from an EMBL/GenBank/DDBJ whole genome shotgun (WGS) entry which is preliminary data.</text>
</comment>
<protein>
    <submittedName>
        <fullName evidence="9">Multidrug efflux SMR transporter</fullName>
    </submittedName>
</protein>
<dbReference type="Pfam" id="PF00893">
    <property type="entry name" value="Multi_Drug_Res"/>
    <property type="match status" value="1"/>
</dbReference>
<dbReference type="SUPFAM" id="SSF103481">
    <property type="entry name" value="Multidrug resistance efflux transporter EmrE"/>
    <property type="match status" value="1"/>
</dbReference>
<comment type="subcellular location">
    <subcellularLocation>
        <location evidence="1 7">Cell membrane</location>
        <topology evidence="1 7">Multi-pass membrane protein</topology>
    </subcellularLocation>
</comment>
<evidence type="ECO:0000256" key="5">
    <source>
        <dbReference type="ARBA" id="ARBA00022989"/>
    </source>
</evidence>
<dbReference type="InterPro" id="IPR045324">
    <property type="entry name" value="Small_multidrug_res"/>
</dbReference>
<reference evidence="9 10" key="1">
    <citation type="journal article" date="2020" name="ISME J.">
        <title>Comparative genomics reveals insights into cyanobacterial evolution and habitat adaptation.</title>
        <authorList>
            <person name="Chen M.Y."/>
            <person name="Teng W.K."/>
            <person name="Zhao L."/>
            <person name="Hu C.X."/>
            <person name="Zhou Y.K."/>
            <person name="Han B.P."/>
            <person name="Song L.R."/>
            <person name="Shu W.S."/>
        </authorList>
    </citation>
    <scope>NUCLEOTIDE SEQUENCE [LARGE SCALE GENOMIC DNA]</scope>
    <source>
        <strain evidence="9 10">FACHB-260</strain>
    </source>
</reference>
<sequence length="106" mass="11557">MSTSLIYLLTAIVFEVSGTTCMKLSEGFNKLMPSILIFVFYGLCFIFQTLSLKKIDISIAYSVWSGLGTTLIAGIGLILFRESMTLVKFMSMALIIVGVVGINSGR</sequence>
<evidence type="ECO:0000313" key="10">
    <source>
        <dbReference type="Proteomes" id="UP000607281"/>
    </source>
</evidence>
<dbReference type="InterPro" id="IPR000390">
    <property type="entry name" value="Small_drug/metabolite_transptr"/>
</dbReference>
<dbReference type="EMBL" id="JACJRF010000073">
    <property type="protein sequence ID" value="MBD2347112.1"/>
    <property type="molecule type" value="Genomic_DNA"/>
</dbReference>
<feature type="transmembrane region" description="Helical" evidence="8">
    <location>
        <begin position="34"/>
        <end position="52"/>
    </location>
</feature>
<dbReference type="RefSeq" id="WP_190409518.1">
    <property type="nucleotide sequence ID" value="NZ_JACJRF010000073.1"/>
</dbReference>
<organism evidence="9 10">
    <name type="scientific">Anabaena subtropica FACHB-260</name>
    <dbReference type="NCBI Taxonomy" id="2692884"/>
    <lineage>
        <taxon>Bacteria</taxon>
        <taxon>Bacillati</taxon>
        <taxon>Cyanobacteriota</taxon>
        <taxon>Cyanophyceae</taxon>
        <taxon>Nostocales</taxon>
        <taxon>Nostocaceae</taxon>
        <taxon>Anabaena</taxon>
    </lineage>
</organism>
<evidence type="ECO:0000256" key="2">
    <source>
        <dbReference type="ARBA" id="ARBA00022448"/>
    </source>
</evidence>
<evidence type="ECO:0000256" key="1">
    <source>
        <dbReference type="ARBA" id="ARBA00004651"/>
    </source>
</evidence>
<evidence type="ECO:0000256" key="7">
    <source>
        <dbReference type="RuleBase" id="RU003942"/>
    </source>
</evidence>
<dbReference type="PANTHER" id="PTHR30561:SF1">
    <property type="entry name" value="MULTIDRUG TRANSPORTER EMRE"/>
    <property type="match status" value="1"/>
</dbReference>
<comment type="similarity">
    <text evidence="7">Belongs to the drug/metabolite transporter (DMT) superfamily. Small multidrug resistance (SMR) (TC 2.A.7.1) family.</text>
</comment>
<dbReference type="InterPro" id="IPR037185">
    <property type="entry name" value="EmrE-like"/>
</dbReference>
<keyword evidence="6 8" id="KW-0472">Membrane</keyword>
<keyword evidence="2" id="KW-0813">Transport</keyword>
<keyword evidence="10" id="KW-1185">Reference proteome</keyword>